<feature type="compositionally biased region" description="Polar residues" evidence="1">
    <location>
        <begin position="419"/>
        <end position="443"/>
    </location>
</feature>
<sequence>MSQRDEETIVNTQNKNILAQLIGPGPQSRQSGFQPGIKEAGAPDFDKFMQNDTRTVRRDSVSSSDAHHHDRRFDDTRTESHNRTREFVHEPKTESRFSKTKHSRTHDSKYRTTASDNRETQWADGKQARPVPQETSLQALLALLQNSGGLSPEAEALLASAENSSKPGTDALMQLLNQLKTDPDLQLMNLISGQNGGASKDMLIEQLRQMDLDPEVLDRLIAALNDDMNQNGQGGAFLMALNGLLQALQNLQVENPEDGMAVQSAQNNGANASVLEKKVIDALMKAGLTEAEARKIIEEARGMNSSDSKVDGRIVLAKLAQSISKSKGAGQPTPDTQTEPAPPSRESKLNLDTRSTDAKMKTPAELMGEKSGSQTVSNLTHEGKAHTNPGMQPLNPNAAAPKPAAVSAQAATATAVNGLNTGGEATQTANQTAPVGATSTSPVSDKAGEGFRPMMAETYSARGGVEKPVTAQIIEKVAFRNLGHSREVHIKLDPPSLGTVRLNVSSSGETVRATLVAENHAVKQAIEGSLTQLRDTMHSQGVKVDSFTVLVGGNHHGQSPHQRQEQVHAFRPFDPAQGPDTSGPVEEVAFTRPVFFNESQTISLFA</sequence>
<reference evidence="3 4" key="1">
    <citation type="journal article" date="2013" name="Front. Microbiol.">
        <title>The genome of Nitrospina gracilis illuminates the metabolism and evolution of the major marine nitrite oxidizer.</title>
        <authorList>
            <person name="Luecker S."/>
            <person name="Nowka B."/>
            <person name="Rattei T."/>
            <person name="Spieck E."/>
            <person name="and Daims H."/>
        </authorList>
    </citation>
    <scope>NUCLEOTIDE SEQUENCE [LARGE SCALE GENOMIC DNA]</scope>
    <source>
        <strain evidence="3 4">3/211</strain>
    </source>
</reference>
<feature type="compositionally biased region" description="Basic and acidic residues" evidence="1">
    <location>
        <begin position="345"/>
        <end position="362"/>
    </location>
</feature>
<dbReference type="Pfam" id="PF02120">
    <property type="entry name" value="Flg_hook"/>
    <property type="match status" value="1"/>
</dbReference>
<dbReference type="InterPro" id="IPR021136">
    <property type="entry name" value="Flagellar_hook_control-like_C"/>
</dbReference>
<feature type="region of interest" description="Disordered" evidence="1">
    <location>
        <begin position="21"/>
        <end position="131"/>
    </location>
</feature>
<dbReference type="HOGENOM" id="CLU_450427_0_0_0"/>
<dbReference type="InterPro" id="IPR038610">
    <property type="entry name" value="FliK-like_C_sf"/>
</dbReference>
<protein>
    <recommendedName>
        <fullName evidence="2">Flagellar hook-length control protein-like C-terminal domain-containing protein</fullName>
    </recommendedName>
</protein>
<feature type="region of interest" description="Disordered" evidence="1">
    <location>
        <begin position="323"/>
        <end position="406"/>
    </location>
</feature>
<accession>M1ZA24</accession>
<keyword evidence="4" id="KW-1185">Reference proteome</keyword>
<dbReference type="InParanoid" id="M1ZA24"/>
<organism evidence="3 4">
    <name type="scientific">Nitrospina gracilis (strain 3/211)</name>
    <dbReference type="NCBI Taxonomy" id="1266370"/>
    <lineage>
        <taxon>Bacteria</taxon>
        <taxon>Pseudomonadati</taxon>
        <taxon>Nitrospinota/Tectimicrobiota group</taxon>
        <taxon>Nitrospinota</taxon>
        <taxon>Nitrospinia</taxon>
        <taxon>Nitrospinales</taxon>
        <taxon>Nitrospinaceae</taxon>
        <taxon>Nitrospina</taxon>
    </lineage>
</organism>
<feature type="compositionally biased region" description="Basic and acidic residues" evidence="1">
    <location>
        <begin position="105"/>
        <end position="121"/>
    </location>
</feature>
<evidence type="ECO:0000313" key="3">
    <source>
        <dbReference type="EMBL" id="CCQ90062.1"/>
    </source>
</evidence>
<name>M1ZA24_NITG3</name>
<feature type="domain" description="Flagellar hook-length control protein-like C-terminal" evidence="2">
    <location>
        <begin position="484"/>
        <end position="557"/>
    </location>
</feature>
<dbReference type="AlphaFoldDB" id="M1ZA24"/>
<dbReference type="EMBL" id="CAQJ01000025">
    <property type="protein sequence ID" value="CCQ90062.1"/>
    <property type="molecule type" value="Genomic_DNA"/>
</dbReference>
<gene>
    <name evidence="3" type="ORF">NITGR_220018</name>
</gene>
<dbReference type="STRING" id="1266370.NITGR_220018"/>
<dbReference type="Gene3D" id="3.30.750.140">
    <property type="match status" value="1"/>
</dbReference>
<evidence type="ECO:0000256" key="1">
    <source>
        <dbReference type="SAM" id="MobiDB-lite"/>
    </source>
</evidence>
<evidence type="ECO:0000259" key="2">
    <source>
        <dbReference type="Pfam" id="PF02120"/>
    </source>
</evidence>
<dbReference type="CDD" id="cd17470">
    <property type="entry name" value="T3SS_Flik_C"/>
    <property type="match status" value="1"/>
</dbReference>
<comment type="caution">
    <text evidence="3">The sequence shown here is derived from an EMBL/GenBank/DDBJ whole genome shotgun (WGS) entry which is preliminary data.</text>
</comment>
<evidence type="ECO:0000313" key="4">
    <source>
        <dbReference type="Proteomes" id="UP000011704"/>
    </source>
</evidence>
<feature type="region of interest" description="Disordered" evidence="1">
    <location>
        <begin position="419"/>
        <end position="449"/>
    </location>
</feature>
<feature type="compositionally biased region" description="Basic and acidic residues" evidence="1">
    <location>
        <begin position="44"/>
        <end position="97"/>
    </location>
</feature>
<feature type="compositionally biased region" description="Polar residues" evidence="1">
    <location>
        <begin position="371"/>
        <end position="380"/>
    </location>
</feature>
<proteinExistence type="predicted"/>
<dbReference type="Proteomes" id="UP000011704">
    <property type="component" value="Unassembled WGS sequence"/>
</dbReference>